<comment type="similarity">
    <text evidence="2">Belongs to the SAICAR synthetase family.</text>
</comment>
<dbReference type="Proteomes" id="UP001152607">
    <property type="component" value="Unassembled WGS sequence"/>
</dbReference>
<evidence type="ECO:0000256" key="9">
    <source>
        <dbReference type="ARBA" id="ARBA00030409"/>
    </source>
</evidence>
<evidence type="ECO:0000256" key="6">
    <source>
        <dbReference type="ARBA" id="ARBA00022741"/>
    </source>
</evidence>
<dbReference type="PROSITE" id="PS01057">
    <property type="entry name" value="SAICAR_SYNTHETASE_1"/>
    <property type="match status" value="1"/>
</dbReference>
<evidence type="ECO:0000256" key="7">
    <source>
        <dbReference type="ARBA" id="ARBA00022755"/>
    </source>
</evidence>
<dbReference type="PROSITE" id="PS01058">
    <property type="entry name" value="SAICAR_SYNTHETASE_2"/>
    <property type="match status" value="1"/>
</dbReference>
<keyword evidence="7" id="KW-0658">Purine biosynthesis</keyword>
<accession>A0A9W4UJ45</accession>
<dbReference type="InterPro" id="IPR018236">
    <property type="entry name" value="SAICAR_synthetase_CS"/>
</dbReference>
<evidence type="ECO:0000256" key="8">
    <source>
        <dbReference type="ARBA" id="ARBA00022840"/>
    </source>
</evidence>
<dbReference type="PANTHER" id="PTHR43700:SF1">
    <property type="entry name" value="PHOSPHORIBOSYLAMINOIMIDAZOLE-SUCCINOCARBOXAMIDE SYNTHASE"/>
    <property type="match status" value="1"/>
</dbReference>
<dbReference type="GO" id="GO:0005737">
    <property type="term" value="C:cytoplasm"/>
    <property type="evidence" value="ECO:0007669"/>
    <property type="project" value="TreeGrafter"/>
</dbReference>
<comment type="caution">
    <text evidence="11">The sequence shown here is derived from an EMBL/GenBank/DDBJ whole genome shotgun (WGS) entry which is preliminary data.</text>
</comment>
<keyword evidence="6" id="KW-0547">Nucleotide-binding</keyword>
<dbReference type="FunFam" id="3.30.470.20:FF:000015">
    <property type="entry name" value="Phosphoribosylaminoimidazole-succinocarboxamide synthase"/>
    <property type="match status" value="1"/>
</dbReference>
<sequence length="391" mass="43639">MVALATLQPPAAPLVHARSRANRSDRKNINDSNQHCTLAHHAQALNMASSTIVDIDLKGLLPKVASGKVRDLFAIDDNTLLFVASDRISAYDVVMQNVRSYNSRSQQLILISLKGNSRKRRTAYSNEVYTNFPNYILFTPNAYSVYWFKYLQNRIPTLKTHFIKQSLPEDVESSLGDQSLLGSLQKRSMQVRRLQIVPVESIVRGYITGSGWAEYKKSGTVNGIKLPSGLLEGQQLPKPLWTPSTKAEAGAKDENISPEKARELIGDATVAKRIEELSLEIYTTAAKRAEEVGIILADTKFEFGLTSENEVVLVDEVLTPDSSRFWPKDTWEQNIGKQQPSFDKQYLRDWLVDQGLKGKEGVVIPENIAAQTAVKYGEAYQMLTGEKLHAA</sequence>
<dbReference type="GO" id="GO:0004639">
    <property type="term" value="F:phosphoribosylaminoimidazolesuccinocarboxamide synthase activity"/>
    <property type="evidence" value="ECO:0007669"/>
    <property type="project" value="UniProtKB-EC"/>
</dbReference>
<dbReference type="HAMAP" id="MF_00137">
    <property type="entry name" value="SAICAR_synth"/>
    <property type="match status" value="1"/>
</dbReference>
<evidence type="ECO:0000256" key="5">
    <source>
        <dbReference type="ARBA" id="ARBA00022598"/>
    </source>
</evidence>
<dbReference type="OrthoDB" id="9991235at2759"/>
<protein>
    <recommendedName>
        <fullName evidence="4">Phosphoribosylaminoimidazole-succinocarboxamide synthase</fullName>
        <ecNumber evidence="3">6.3.2.6</ecNumber>
    </recommendedName>
    <alternativeName>
        <fullName evidence="9">SAICAR synthetase</fullName>
    </alternativeName>
</protein>
<proteinExistence type="inferred from homology"/>
<dbReference type="GO" id="GO:0006189">
    <property type="term" value="P:'de novo' IMP biosynthetic process"/>
    <property type="evidence" value="ECO:0007669"/>
    <property type="project" value="TreeGrafter"/>
</dbReference>
<dbReference type="GO" id="GO:0005524">
    <property type="term" value="F:ATP binding"/>
    <property type="evidence" value="ECO:0007669"/>
    <property type="project" value="UniProtKB-KW"/>
</dbReference>
<evidence type="ECO:0000256" key="1">
    <source>
        <dbReference type="ARBA" id="ARBA00004672"/>
    </source>
</evidence>
<evidence type="ECO:0000313" key="12">
    <source>
        <dbReference type="Proteomes" id="UP001152607"/>
    </source>
</evidence>
<evidence type="ECO:0000256" key="2">
    <source>
        <dbReference type="ARBA" id="ARBA00010190"/>
    </source>
</evidence>
<comment type="pathway">
    <text evidence="1">Purine metabolism; IMP biosynthesis via de novo pathway; 5-amino-1-(5-phospho-D-ribosyl)imidazole-4-carboxamide from 5-amino-1-(5-phospho-D-ribosyl)imidazole-4-carboxylate: step 1/2.</text>
</comment>
<evidence type="ECO:0000256" key="4">
    <source>
        <dbReference type="ARBA" id="ARBA00016460"/>
    </source>
</evidence>
<dbReference type="PANTHER" id="PTHR43700">
    <property type="entry name" value="PHOSPHORIBOSYLAMINOIMIDAZOLE-SUCCINOCARBOXAMIDE SYNTHASE"/>
    <property type="match status" value="1"/>
</dbReference>
<gene>
    <name evidence="11" type="ORF">PDIGIT_LOCUS8902</name>
</gene>
<evidence type="ECO:0000256" key="3">
    <source>
        <dbReference type="ARBA" id="ARBA00012217"/>
    </source>
</evidence>
<dbReference type="Pfam" id="PF01259">
    <property type="entry name" value="SAICAR_synt"/>
    <property type="match status" value="2"/>
</dbReference>
<feature type="domain" description="SAICAR synthetase/ADE2 N-terminal" evidence="10">
    <location>
        <begin position="64"/>
        <end position="98"/>
    </location>
</feature>
<feature type="domain" description="SAICAR synthetase/ADE2 N-terminal" evidence="10">
    <location>
        <begin position="141"/>
        <end position="360"/>
    </location>
</feature>
<keyword evidence="8" id="KW-0067">ATP-binding</keyword>
<dbReference type="EMBL" id="CAOQHR010000006">
    <property type="protein sequence ID" value="CAI6335816.1"/>
    <property type="molecule type" value="Genomic_DNA"/>
</dbReference>
<dbReference type="EC" id="6.3.2.6" evidence="3"/>
<evidence type="ECO:0000259" key="10">
    <source>
        <dbReference type="Pfam" id="PF01259"/>
    </source>
</evidence>
<reference evidence="11" key="1">
    <citation type="submission" date="2023-01" db="EMBL/GenBank/DDBJ databases">
        <authorList>
            <person name="Van Ghelder C."/>
            <person name="Rancurel C."/>
        </authorList>
    </citation>
    <scope>NUCLEOTIDE SEQUENCE</scope>
    <source>
        <strain evidence="11">CNCM I-4278</strain>
    </source>
</reference>
<organism evidence="11 12">
    <name type="scientific">Periconia digitata</name>
    <dbReference type="NCBI Taxonomy" id="1303443"/>
    <lineage>
        <taxon>Eukaryota</taxon>
        <taxon>Fungi</taxon>
        <taxon>Dikarya</taxon>
        <taxon>Ascomycota</taxon>
        <taxon>Pezizomycotina</taxon>
        <taxon>Dothideomycetes</taxon>
        <taxon>Pleosporomycetidae</taxon>
        <taxon>Pleosporales</taxon>
        <taxon>Massarineae</taxon>
        <taxon>Periconiaceae</taxon>
        <taxon>Periconia</taxon>
    </lineage>
</organism>
<name>A0A9W4UJ45_9PLEO</name>
<evidence type="ECO:0000313" key="11">
    <source>
        <dbReference type="EMBL" id="CAI6335816.1"/>
    </source>
</evidence>
<keyword evidence="12" id="KW-1185">Reference proteome</keyword>
<dbReference type="Gene3D" id="3.30.200.20">
    <property type="entry name" value="Phosphorylase Kinase, domain 1"/>
    <property type="match status" value="1"/>
</dbReference>
<dbReference type="NCBIfam" id="NF010568">
    <property type="entry name" value="PRK13961.1"/>
    <property type="match status" value="1"/>
</dbReference>
<dbReference type="Gene3D" id="3.30.470.20">
    <property type="entry name" value="ATP-grasp fold, B domain"/>
    <property type="match status" value="1"/>
</dbReference>
<dbReference type="AlphaFoldDB" id="A0A9W4UJ45"/>
<dbReference type="SUPFAM" id="SSF56104">
    <property type="entry name" value="SAICAR synthase-like"/>
    <property type="match status" value="1"/>
</dbReference>
<dbReference type="CDD" id="cd01414">
    <property type="entry name" value="SAICAR_synt_Sc"/>
    <property type="match status" value="1"/>
</dbReference>
<dbReference type="InterPro" id="IPR028923">
    <property type="entry name" value="SAICAR_synt/ADE2_N"/>
</dbReference>
<keyword evidence="5" id="KW-0436">Ligase</keyword>